<reference evidence="1" key="2">
    <citation type="submission" date="2014-05" db="EMBL/GenBank/DDBJ databases">
        <title>The genome sequences of chimpanzee malaria parasites reveal the path to human adaptation.</title>
        <authorList>
            <person name="Otto T.D."/>
            <person name="Rayner J.C."/>
            <person name="Boehme U."/>
            <person name="Pain A."/>
            <person name="Spottiswoode N."/>
            <person name="Sanders M."/>
            <person name="Quail M."/>
            <person name="Ollomo B."/>
            <person name="Renaud F."/>
            <person name="Thomas A.W."/>
            <person name="Prugnolle F."/>
            <person name="Conway D.J."/>
            <person name="Newbold C."/>
            <person name="Berriman M."/>
        </authorList>
    </citation>
    <scope>NUCLEOTIDE SEQUENCE [LARGE SCALE GENOMIC DNA]</scope>
    <source>
        <strain evidence="1">CDC</strain>
    </source>
</reference>
<dbReference type="PhylomeDB" id="A0A060RYC7"/>
<accession>A0A060RYC7</accession>
<protein>
    <submittedName>
        <fullName evidence="1">Uncharacterized protein</fullName>
    </submittedName>
</protein>
<evidence type="ECO:0000313" key="2">
    <source>
        <dbReference type="Proteomes" id="UP000027581"/>
    </source>
</evidence>
<dbReference type="AlphaFoldDB" id="A0A060RYC7"/>
<name>A0A060RYC7_PLARE</name>
<organism evidence="1 2">
    <name type="scientific">Plasmodium reichenowi</name>
    <dbReference type="NCBI Taxonomy" id="5854"/>
    <lineage>
        <taxon>Eukaryota</taxon>
        <taxon>Sar</taxon>
        <taxon>Alveolata</taxon>
        <taxon>Apicomplexa</taxon>
        <taxon>Aconoidasida</taxon>
        <taxon>Haemosporida</taxon>
        <taxon>Plasmodiidae</taxon>
        <taxon>Plasmodium</taxon>
        <taxon>Plasmodium (Laverania)</taxon>
    </lineage>
</organism>
<reference evidence="1" key="1">
    <citation type="submission" date="2014-01" db="EMBL/GenBank/DDBJ databases">
        <authorList>
            <person name="Aslett M."/>
        </authorList>
    </citation>
    <scope>NUCLEOTIDE SEQUENCE</scope>
    <source>
        <strain evidence="1">CDC</strain>
    </source>
</reference>
<dbReference type="VEuPathDB" id="PlasmoDB:PRG01_1351500"/>
<evidence type="ECO:0000313" key="1">
    <source>
        <dbReference type="EMBL" id="CDO66274.1"/>
    </source>
</evidence>
<dbReference type="EMBL" id="HG810774">
    <property type="protein sequence ID" value="CDO66274.1"/>
    <property type="molecule type" value="Genomic_DNA"/>
</dbReference>
<dbReference type="Proteomes" id="UP000027581">
    <property type="component" value="Unassembled WGS sequence"/>
</dbReference>
<keyword evidence="2" id="KW-1185">Reference proteome</keyword>
<sequence length="475" mass="56206">MKILYICDTRFHLLNTKEKNYLYKYWSYSLQDILNGTEARDIHFWLVCISLIDYIDLITFSDLFNYGKLKSAIDKFSDYFQMDNENLIKENKIYVDPLLAFLKNADNTSKIKECDKIIILSCNIYLWENKISELQIIGDVFYTFMCKFYFFNVKNKTIDTTNSLEHIQTNLKKYHNFFFKNMELNKIDILQISKEILSINFSVFFTLNLKNELLFKCEGCPLINELSYSAFVGLNNYPVEFDIRAKALKEGISQHLIYGIPIFIYTTIHYETNLISLESLSSQLFENKQVLILRSNINPTDLNMHDKDVRFLWVASPMIKEDQSIILCLHGLSTLENYSLSIEESYTCQRTDDEKKYITDMKLKEILNFLILIEEFNPFDYSNQRLEYSFKFSKSSLSNILQKTNRTKKSKKLYTKLKNNISITDNDSHKLKKDTDILLVKEKQDLKKKKKKNEITDPRFLLLTNMNKAFQKNII</sequence>
<proteinExistence type="predicted"/>
<gene>
    <name evidence="1" type="ORF">PRCDC_1348000</name>
</gene>
<dbReference type="VEuPathDB" id="PlasmoDB:PRCDC_1348000"/>